<comment type="caution">
    <text evidence="1">The sequence shown here is derived from an EMBL/GenBank/DDBJ whole genome shotgun (WGS) entry which is preliminary data.</text>
</comment>
<organism evidence="1 2">
    <name type="scientific">Drouetiella hepatica Uher 2000/2452</name>
    <dbReference type="NCBI Taxonomy" id="904376"/>
    <lineage>
        <taxon>Bacteria</taxon>
        <taxon>Bacillati</taxon>
        <taxon>Cyanobacteriota</taxon>
        <taxon>Cyanophyceae</taxon>
        <taxon>Oculatellales</taxon>
        <taxon>Oculatellaceae</taxon>
        <taxon>Drouetiella</taxon>
    </lineage>
</organism>
<dbReference type="AlphaFoldDB" id="A0A951Q7N9"/>
<reference evidence="1" key="2">
    <citation type="journal article" date="2022" name="Microbiol. Resour. Announc.">
        <title>Metagenome Sequencing to Explore Phylogenomics of Terrestrial Cyanobacteria.</title>
        <authorList>
            <person name="Ward R.D."/>
            <person name="Stajich J.E."/>
            <person name="Johansen J.R."/>
            <person name="Huntemann M."/>
            <person name="Clum A."/>
            <person name="Foster B."/>
            <person name="Foster B."/>
            <person name="Roux S."/>
            <person name="Palaniappan K."/>
            <person name="Varghese N."/>
            <person name="Mukherjee S."/>
            <person name="Reddy T.B.K."/>
            <person name="Daum C."/>
            <person name="Copeland A."/>
            <person name="Chen I.A."/>
            <person name="Ivanova N.N."/>
            <person name="Kyrpides N.C."/>
            <person name="Shapiro N."/>
            <person name="Eloe-Fadrosh E.A."/>
            <person name="Pietrasiak N."/>
        </authorList>
    </citation>
    <scope>NUCLEOTIDE SEQUENCE</scope>
    <source>
        <strain evidence="1">UHER 2000/2452</strain>
    </source>
</reference>
<dbReference type="EMBL" id="JAHHHD010000003">
    <property type="protein sequence ID" value="MBW4657812.1"/>
    <property type="molecule type" value="Genomic_DNA"/>
</dbReference>
<sequence length="251" mass="27896">MFDLGNFANKDMNDCAIALRNMDANARSMEEVAERMVRYLYENLIDPQTNESACALVRFFRTYPYRQLNEELQESAREILGGRSIALGTKCLTLLATAGDEPHWNLRRESSGHRAIPLVDKDFIERAPMISQLIQQFGLEITAVLEPDPELLVDLYQTNFNVFYVPDALGSAHIPAQKDFVIPYGIKSVVGFGGMLPSGNLFAIILFSKVPISRSTADLFKWVSSYARIATATFDKRAVFANALGTTAASA</sequence>
<dbReference type="Proteomes" id="UP000757435">
    <property type="component" value="Unassembled WGS sequence"/>
</dbReference>
<evidence type="ECO:0000313" key="1">
    <source>
        <dbReference type="EMBL" id="MBW4657812.1"/>
    </source>
</evidence>
<protein>
    <submittedName>
        <fullName evidence="1">Uncharacterized protein</fullName>
    </submittedName>
</protein>
<accession>A0A951Q7N9</accession>
<name>A0A951Q7N9_9CYAN</name>
<proteinExistence type="predicted"/>
<reference evidence="1" key="1">
    <citation type="submission" date="2021-05" db="EMBL/GenBank/DDBJ databases">
        <authorList>
            <person name="Pietrasiak N."/>
            <person name="Ward R."/>
            <person name="Stajich J.E."/>
            <person name="Kurbessoian T."/>
        </authorList>
    </citation>
    <scope>NUCLEOTIDE SEQUENCE</scope>
    <source>
        <strain evidence="1">UHER 2000/2452</strain>
    </source>
</reference>
<gene>
    <name evidence="1" type="ORF">KME15_04000</name>
</gene>
<evidence type="ECO:0000313" key="2">
    <source>
        <dbReference type="Proteomes" id="UP000757435"/>
    </source>
</evidence>